<dbReference type="EMBL" id="FLQY01000066">
    <property type="protein sequence ID" value="SBT05554.1"/>
    <property type="molecule type" value="Genomic_DNA"/>
</dbReference>
<organism evidence="1 2">
    <name type="scientific">Candidatus Propionivibrio aalborgensis</name>
    <dbReference type="NCBI Taxonomy" id="1860101"/>
    <lineage>
        <taxon>Bacteria</taxon>
        <taxon>Pseudomonadati</taxon>
        <taxon>Pseudomonadota</taxon>
        <taxon>Betaproteobacteria</taxon>
        <taxon>Rhodocyclales</taxon>
        <taxon>Rhodocyclaceae</taxon>
        <taxon>Propionivibrio</taxon>
    </lineage>
</organism>
<proteinExistence type="predicted"/>
<keyword evidence="2" id="KW-1185">Reference proteome</keyword>
<dbReference type="Proteomes" id="UP000199600">
    <property type="component" value="Unassembled WGS sequence"/>
</dbReference>
<dbReference type="SUPFAM" id="SSF56935">
    <property type="entry name" value="Porins"/>
    <property type="match status" value="1"/>
</dbReference>
<protein>
    <submittedName>
        <fullName evidence="1">Uncharacterized protein</fullName>
    </submittedName>
</protein>
<name>A0A1A8XK47_9RHOO</name>
<evidence type="ECO:0000313" key="1">
    <source>
        <dbReference type="EMBL" id="SBT05554.1"/>
    </source>
</evidence>
<reference evidence="1 2" key="1">
    <citation type="submission" date="2016-06" db="EMBL/GenBank/DDBJ databases">
        <authorList>
            <person name="Kjaerup R.B."/>
            <person name="Dalgaard T.S."/>
            <person name="Juul-Madsen H.R."/>
        </authorList>
    </citation>
    <scope>NUCLEOTIDE SEQUENCE [LARGE SCALE GENOMIC DNA]</scope>
    <source>
        <strain evidence="1">2</strain>
    </source>
</reference>
<accession>A0A1A8XK47</accession>
<sequence>MEFRRVNRFFGPSNTFNFTHRTARTAWTMSASKEATSQQSQGYTGLGAINNLLVTIYLADPRCSSLPTAQREACANTLASNSPGSQLQGGFQTNQAVVQQLRLIAFSLLGVRNTVTFSATQNNTQNLSAFNELVPIGSGPSQNNVDQLGASVNWSHQLTPLSSLGATFASSKSKGTGLNNLETTQQYMSVNFATQLGPKTSAGINARRVESDGTTSYTETALTATVSHRF</sequence>
<dbReference type="AlphaFoldDB" id="A0A1A8XK47"/>
<evidence type="ECO:0000313" key="2">
    <source>
        <dbReference type="Proteomes" id="UP000199600"/>
    </source>
</evidence>
<gene>
    <name evidence="1" type="ORF">PROAA_1580001</name>
</gene>